<accession>A0AA47MQL7</accession>
<gene>
    <name evidence="2" type="ORF">N1851_016763</name>
</gene>
<keyword evidence="3" id="KW-1185">Reference proteome</keyword>
<proteinExistence type="predicted"/>
<dbReference type="AlphaFoldDB" id="A0AA47MQL7"/>
<evidence type="ECO:0000256" key="1">
    <source>
        <dbReference type="SAM" id="MobiDB-lite"/>
    </source>
</evidence>
<organism evidence="2 3">
    <name type="scientific">Merluccius polli</name>
    <name type="common">Benguela hake</name>
    <name type="synonym">Merluccius cadenati</name>
    <dbReference type="NCBI Taxonomy" id="89951"/>
    <lineage>
        <taxon>Eukaryota</taxon>
        <taxon>Metazoa</taxon>
        <taxon>Chordata</taxon>
        <taxon>Craniata</taxon>
        <taxon>Vertebrata</taxon>
        <taxon>Euteleostomi</taxon>
        <taxon>Actinopterygii</taxon>
        <taxon>Neopterygii</taxon>
        <taxon>Teleostei</taxon>
        <taxon>Neoteleostei</taxon>
        <taxon>Acanthomorphata</taxon>
        <taxon>Zeiogadaria</taxon>
        <taxon>Gadariae</taxon>
        <taxon>Gadiformes</taxon>
        <taxon>Gadoidei</taxon>
        <taxon>Merlucciidae</taxon>
        <taxon>Merluccius</taxon>
    </lineage>
</organism>
<dbReference type="EMBL" id="JAOPHQ010002998">
    <property type="protein sequence ID" value="KAK0144777.1"/>
    <property type="molecule type" value="Genomic_DNA"/>
</dbReference>
<protein>
    <submittedName>
        <fullName evidence="2">Uncharacterized protein</fullName>
    </submittedName>
</protein>
<comment type="caution">
    <text evidence="2">The sequence shown here is derived from an EMBL/GenBank/DDBJ whole genome shotgun (WGS) entry which is preliminary data.</text>
</comment>
<evidence type="ECO:0000313" key="3">
    <source>
        <dbReference type="Proteomes" id="UP001174136"/>
    </source>
</evidence>
<dbReference type="Proteomes" id="UP001174136">
    <property type="component" value="Unassembled WGS sequence"/>
</dbReference>
<name>A0AA47MQL7_MERPO</name>
<evidence type="ECO:0000313" key="2">
    <source>
        <dbReference type="EMBL" id="KAK0144777.1"/>
    </source>
</evidence>
<reference evidence="2" key="1">
    <citation type="journal article" date="2023" name="Front. Mar. Sci.">
        <title>A new Merluccius polli reference genome to investigate the effects of global change in West African waters.</title>
        <authorList>
            <person name="Mateo J.L."/>
            <person name="Blanco-Fernandez C."/>
            <person name="Garcia-Vazquez E."/>
            <person name="Machado-Schiaffino G."/>
        </authorList>
    </citation>
    <scope>NUCLEOTIDE SEQUENCE</scope>
    <source>
        <strain evidence="2">C29</strain>
        <tissue evidence="2">Fin</tissue>
    </source>
</reference>
<sequence>MSGTKLVSSSAVEAGWETLGPGRGRRTGCSDIVLISSVISAAQAGFSSTVGPPAAVLTASGLSFTLLPAATPHTISLSAAISKADCKVSSLLWVRRQRRGVLPLKPLCLGNMAATAELRAVIYHHTIISLSKSCVCVVLNSPGPSCVSMKSDRSMNHPISFKDGNQSIEKRKGFIRDYKDTVSVEFQQERADSPGPSCVSMKSDLSMNHPPDLKDGRPPKTFINEAPGHQTLLILMSINPASCFSRRVQQERADSPGPSCVSMKSDWSMDRPVQFKDGNQCIEKR</sequence>
<feature type="region of interest" description="Disordered" evidence="1">
    <location>
        <begin position="188"/>
        <end position="215"/>
    </location>
</feature>